<dbReference type="GO" id="GO:0005524">
    <property type="term" value="F:ATP binding"/>
    <property type="evidence" value="ECO:0007669"/>
    <property type="project" value="UniProtKB-KW"/>
</dbReference>
<keyword evidence="6" id="KW-1185">Reference proteome</keyword>
<comment type="caution">
    <text evidence="5">The sequence shown here is derived from an EMBL/GenBank/DDBJ whole genome shotgun (WGS) entry which is preliminary data.</text>
</comment>
<dbReference type="RefSeq" id="WP_112332525.1">
    <property type="nucleotide sequence ID" value="NZ_QLYR01000003.1"/>
</dbReference>
<reference evidence="5 6" key="1">
    <citation type="submission" date="2018-06" db="EMBL/GenBank/DDBJ databases">
        <title>Noncontiguous genome sequence of Ruminococcaceae bacterium ASD2818.</title>
        <authorList>
            <person name="Chaplin A.V."/>
            <person name="Sokolova S.R."/>
            <person name="Kochetkova T.O."/>
            <person name="Goltsov A.Y."/>
            <person name="Trofimov D.Y."/>
            <person name="Efimov B.A."/>
        </authorList>
    </citation>
    <scope>NUCLEOTIDE SEQUENCE [LARGE SCALE GENOMIC DNA]</scope>
    <source>
        <strain evidence="5 6">ASD2818</strain>
    </source>
</reference>
<dbReference type="SUPFAM" id="SSF52540">
    <property type="entry name" value="P-loop containing nucleoside triphosphate hydrolases"/>
    <property type="match status" value="1"/>
</dbReference>
<evidence type="ECO:0000256" key="3">
    <source>
        <dbReference type="ARBA" id="ARBA00023125"/>
    </source>
</evidence>
<dbReference type="InterPro" id="IPR000432">
    <property type="entry name" value="DNA_mismatch_repair_MutS_C"/>
</dbReference>
<gene>
    <name evidence="5" type="ORF">DPQ25_07380</name>
</gene>
<dbReference type="GO" id="GO:0006298">
    <property type="term" value="P:mismatch repair"/>
    <property type="evidence" value="ECO:0007669"/>
    <property type="project" value="InterPro"/>
</dbReference>
<evidence type="ECO:0000256" key="1">
    <source>
        <dbReference type="ARBA" id="ARBA00022741"/>
    </source>
</evidence>
<dbReference type="EMBL" id="QLYR01000003">
    <property type="protein sequence ID" value="RAQ29294.1"/>
    <property type="molecule type" value="Genomic_DNA"/>
</dbReference>
<accession>A0A328UH58</accession>
<proteinExistence type="predicted"/>
<keyword evidence="1" id="KW-0547">Nucleotide-binding</keyword>
<dbReference type="PANTHER" id="PTHR11361">
    <property type="entry name" value="DNA MISMATCH REPAIR PROTEIN MUTS FAMILY MEMBER"/>
    <property type="match status" value="1"/>
</dbReference>
<dbReference type="Gene3D" id="3.40.50.300">
    <property type="entry name" value="P-loop containing nucleotide triphosphate hydrolases"/>
    <property type="match status" value="1"/>
</dbReference>
<evidence type="ECO:0000313" key="6">
    <source>
        <dbReference type="Proteomes" id="UP000249377"/>
    </source>
</evidence>
<dbReference type="InterPro" id="IPR045076">
    <property type="entry name" value="MutS"/>
</dbReference>
<dbReference type="AlphaFoldDB" id="A0A328UH58"/>
<dbReference type="GO" id="GO:0030983">
    <property type="term" value="F:mismatched DNA binding"/>
    <property type="evidence" value="ECO:0007669"/>
    <property type="project" value="InterPro"/>
</dbReference>
<dbReference type="GO" id="GO:0005829">
    <property type="term" value="C:cytosol"/>
    <property type="evidence" value="ECO:0007669"/>
    <property type="project" value="TreeGrafter"/>
</dbReference>
<evidence type="ECO:0000259" key="4">
    <source>
        <dbReference type="SMART" id="SM00534"/>
    </source>
</evidence>
<dbReference type="Pfam" id="PF00488">
    <property type="entry name" value="MutS_V"/>
    <property type="match status" value="1"/>
</dbReference>
<name>A0A328UH58_9FIRM</name>
<sequence>MNQISLLYPAGMEPPLVQQLTDEAVNDLSIDYICACLSHQATEQNLIKKIMIQLCDDPAVIRYRCDIFEDVLRFPVLRQHIAALLEQLDFLKMVERLSKDSDAPGIWQLINRLNELDHYIKCIEGIRDCLNGLDIQSQGFNDLKNFVDRIYQDSGFDYLKKDIAHLQENVCKIKSLTLGVNLDNQLRPIETGIVSINNEAYKKMGILRNLLDFTGSREEIHDGVAFTGMAPYHPPKVTADDKALKAGEAAADVMLPGRRALRQEDYGAQQIGANPLMNNLNLTITDMLQGVVRNLKTALSKYVNISGFALSAIISEFTFYLRWAELMDKIIEKGAPVCKPEILDTPRAFEGHGIYNFKLALQLVDGAKLDIVQNELHFSDEHRVYILTGPNRGGKTTITQAVGLIYLLAQNGIYVPGEKVALCPADSLYTHFPADENQTVNLGRLGEESKRFSEIFSAATSRSLILLNESFATTSFTEGLYIAKDITKSLVYLGANAIFNTHMHELAADLDEINRSVGGVNRAASLVTGIDGGRRSYKITLAPPQGLSYAKDIAEKYGVTFRHLRDIIEKRKDPS</sequence>
<dbReference type="Proteomes" id="UP000249377">
    <property type="component" value="Unassembled WGS sequence"/>
</dbReference>
<organism evidence="5 6">
    <name type="scientific">Hydrogeniiclostridium mannosilyticum</name>
    <dbReference type="NCBI Taxonomy" id="2764322"/>
    <lineage>
        <taxon>Bacteria</taxon>
        <taxon>Bacillati</taxon>
        <taxon>Bacillota</taxon>
        <taxon>Clostridia</taxon>
        <taxon>Eubacteriales</taxon>
        <taxon>Acutalibacteraceae</taxon>
        <taxon>Hydrogeniiclostridium</taxon>
    </lineage>
</organism>
<protein>
    <submittedName>
        <fullName evidence="5">DNA mismatch repair protein</fullName>
    </submittedName>
</protein>
<evidence type="ECO:0000256" key="2">
    <source>
        <dbReference type="ARBA" id="ARBA00022840"/>
    </source>
</evidence>
<evidence type="ECO:0000313" key="5">
    <source>
        <dbReference type="EMBL" id="RAQ29294.1"/>
    </source>
</evidence>
<dbReference type="PANTHER" id="PTHR11361:SF34">
    <property type="entry name" value="DNA MISMATCH REPAIR PROTEIN MSH1, MITOCHONDRIAL"/>
    <property type="match status" value="1"/>
</dbReference>
<keyword evidence="2" id="KW-0067">ATP-binding</keyword>
<dbReference type="GO" id="GO:0140664">
    <property type="term" value="F:ATP-dependent DNA damage sensor activity"/>
    <property type="evidence" value="ECO:0007669"/>
    <property type="project" value="InterPro"/>
</dbReference>
<dbReference type="SMART" id="SM00534">
    <property type="entry name" value="MUTSac"/>
    <property type="match status" value="1"/>
</dbReference>
<feature type="domain" description="DNA mismatch repair proteins mutS family" evidence="4">
    <location>
        <begin position="382"/>
        <end position="572"/>
    </location>
</feature>
<dbReference type="InterPro" id="IPR027417">
    <property type="entry name" value="P-loop_NTPase"/>
</dbReference>
<keyword evidence="3" id="KW-0238">DNA-binding</keyword>